<dbReference type="Proteomes" id="UP001237642">
    <property type="component" value="Unassembled WGS sequence"/>
</dbReference>
<gene>
    <name evidence="2" type="ORF">POM88_051351</name>
</gene>
<dbReference type="AlphaFoldDB" id="A0AAD8M170"/>
<dbReference type="GO" id="GO:0032968">
    <property type="term" value="P:positive regulation of transcription elongation by RNA polymerase II"/>
    <property type="evidence" value="ECO:0007669"/>
    <property type="project" value="TreeGrafter"/>
</dbReference>
<sequence length="283" mass="32652">MDPLSVLRDFTTRDELSQIVRVSDHYRFGNSYTFPCSIETAYRSKQGNLYTLETLVYFVNNLNSKHHDYIRIAGTHKIPAVTFLDRKPLIDYLHSRIESTDAIEFVAPQNKYSGFDEYKPEEANLGVMESDIDLNEGFGGRIDEDGVVLVREIERPFKDRESLLQCRNRDFYSVLVAATKRNEERERSEMQQRKDGLVAKSRIERRYGEDVGFEATPKAKMHLKGSKIGEGVPIILVLSASQTLITIYNVKEFLEDGVYIRTDVTRQPKWSKVFTFICLNLSN</sequence>
<dbReference type="EMBL" id="JAUIZM010000011">
    <property type="protein sequence ID" value="KAK1358095.1"/>
    <property type="molecule type" value="Genomic_DNA"/>
</dbReference>
<dbReference type="GO" id="GO:0016593">
    <property type="term" value="C:Cdc73/Paf1 complex"/>
    <property type="evidence" value="ECO:0007669"/>
    <property type="project" value="InterPro"/>
</dbReference>
<dbReference type="PANTHER" id="PTHR12466:SF8">
    <property type="entry name" value="PARAFIBROMIN"/>
    <property type="match status" value="1"/>
</dbReference>
<reference evidence="2" key="1">
    <citation type="submission" date="2023-02" db="EMBL/GenBank/DDBJ databases">
        <title>Genome of toxic invasive species Heracleum sosnowskyi carries increased number of genes despite the absence of recent whole-genome duplications.</title>
        <authorList>
            <person name="Schelkunov M."/>
            <person name="Shtratnikova V."/>
            <person name="Makarenko M."/>
            <person name="Klepikova A."/>
            <person name="Omelchenko D."/>
            <person name="Novikova G."/>
            <person name="Obukhova E."/>
            <person name="Bogdanov V."/>
            <person name="Penin A."/>
            <person name="Logacheva M."/>
        </authorList>
    </citation>
    <scope>NUCLEOTIDE SEQUENCE</scope>
    <source>
        <strain evidence="2">Hsosn_3</strain>
        <tissue evidence="2">Leaf</tissue>
    </source>
</reference>
<evidence type="ECO:0000259" key="1">
    <source>
        <dbReference type="Pfam" id="PF16050"/>
    </source>
</evidence>
<dbReference type="PANTHER" id="PTHR12466">
    <property type="entry name" value="CDC73 DOMAIN PROTEIN"/>
    <property type="match status" value="1"/>
</dbReference>
<dbReference type="InterPro" id="IPR038103">
    <property type="entry name" value="CDC73_C_sf"/>
</dbReference>
<organism evidence="2 3">
    <name type="scientific">Heracleum sosnowskyi</name>
    <dbReference type="NCBI Taxonomy" id="360622"/>
    <lineage>
        <taxon>Eukaryota</taxon>
        <taxon>Viridiplantae</taxon>
        <taxon>Streptophyta</taxon>
        <taxon>Embryophyta</taxon>
        <taxon>Tracheophyta</taxon>
        <taxon>Spermatophyta</taxon>
        <taxon>Magnoliopsida</taxon>
        <taxon>eudicotyledons</taxon>
        <taxon>Gunneridae</taxon>
        <taxon>Pentapetalae</taxon>
        <taxon>asterids</taxon>
        <taxon>campanulids</taxon>
        <taxon>Apiales</taxon>
        <taxon>Apiaceae</taxon>
        <taxon>Apioideae</taxon>
        <taxon>apioid superclade</taxon>
        <taxon>Tordylieae</taxon>
        <taxon>Tordyliinae</taxon>
        <taxon>Heracleum</taxon>
    </lineage>
</organism>
<name>A0AAD8M170_9APIA</name>
<dbReference type="Pfam" id="PF16050">
    <property type="entry name" value="CDC73_N"/>
    <property type="match status" value="1"/>
</dbReference>
<feature type="domain" description="Paf1 complex subunit Cdc73 N-terminal" evidence="1">
    <location>
        <begin position="2"/>
        <end position="109"/>
    </location>
</feature>
<proteinExistence type="predicted"/>
<comment type="caution">
    <text evidence="2">The sequence shown here is derived from an EMBL/GenBank/DDBJ whole genome shotgun (WGS) entry which is preliminary data.</text>
</comment>
<dbReference type="GO" id="GO:0006368">
    <property type="term" value="P:transcription elongation by RNA polymerase II"/>
    <property type="evidence" value="ECO:0007669"/>
    <property type="project" value="InterPro"/>
</dbReference>
<evidence type="ECO:0000313" key="2">
    <source>
        <dbReference type="EMBL" id="KAK1358095.1"/>
    </source>
</evidence>
<reference evidence="2" key="2">
    <citation type="submission" date="2023-05" db="EMBL/GenBank/DDBJ databases">
        <authorList>
            <person name="Schelkunov M.I."/>
        </authorList>
    </citation>
    <scope>NUCLEOTIDE SEQUENCE</scope>
    <source>
        <strain evidence="2">Hsosn_3</strain>
        <tissue evidence="2">Leaf</tissue>
    </source>
</reference>
<dbReference type="Gene3D" id="3.40.50.11990">
    <property type="entry name" value="RNA polymerase II accessory factor, Cdc73 C-terminal domain"/>
    <property type="match status" value="1"/>
</dbReference>
<dbReference type="InterPro" id="IPR007852">
    <property type="entry name" value="Cdc73/Parafibromin"/>
</dbReference>
<dbReference type="InterPro" id="IPR032041">
    <property type="entry name" value="Cdc73_N"/>
</dbReference>
<protein>
    <submittedName>
        <fullName evidence="2">RNA polymerase II accessory factor</fullName>
    </submittedName>
</protein>
<accession>A0AAD8M170</accession>
<keyword evidence="3" id="KW-1185">Reference proteome</keyword>
<evidence type="ECO:0000313" key="3">
    <source>
        <dbReference type="Proteomes" id="UP001237642"/>
    </source>
</evidence>
<dbReference type="GO" id="GO:0000993">
    <property type="term" value="F:RNA polymerase II complex binding"/>
    <property type="evidence" value="ECO:0007669"/>
    <property type="project" value="TreeGrafter"/>
</dbReference>